<feature type="compositionally biased region" description="Polar residues" evidence="1">
    <location>
        <begin position="99"/>
        <end position="110"/>
    </location>
</feature>
<feature type="transmembrane region" description="Helical" evidence="2">
    <location>
        <begin position="125"/>
        <end position="146"/>
    </location>
</feature>
<name>A0A1T0ARC6_9PAST</name>
<evidence type="ECO:0000313" key="4">
    <source>
        <dbReference type="Proteomes" id="UP000190867"/>
    </source>
</evidence>
<keyword evidence="2" id="KW-0472">Membrane</keyword>
<dbReference type="RefSeq" id="WP_078237561.1">
    <property type="nucleotide sequence ID" value="NZ_MUYA01000014.1"/>
</dbReference>
<evidence type="ECO:0000313" key="3">
    <source>
        <dbReference type="EMBL" id="OOR98255.1"/>
    </source>
</evidence>
<dbReference type="EMBL" id="MUYA01000014">
    <property type="protein sequence ID" value="OOR98255.1"/>
    <property type="molecule type" value="Genomic_DNA"/>
</dbReference>
<accession>A0A1T0ARC6</accession>
<dbReference type="AlphaFoldDB" id="A0A1T0ARC6"/>
<reference evidence="3 4" key="1">
    <citation type="submission" date="2017-02" db="EMBL/GenBank/DDBJ databases">
        <title>Draft genome sequence of Haemophilus paracuniculus CCUG 43573 type strain.</title>
        <authorList>
            <person name="Engstrom-Jakobsson H."/>
            <person name="Salva-Serra F."/>
            <person name="Thorell K."/>
            <person name="Gonzales-Siles L."/>
            <person name="Karlsson R."/>
            <person name="Boulund F."/>
            <person name="Engstrand L."/>
            <person name="Kristiansson E."/>
            <person name="Moore E."/>
        </authorList>
    </citation>
    <scope>NUCLEOTIDE SEQUENCE [LARGE SCALE GENOMIC DNA]</scope>
    <source>
        <strain evidence="3 4">CCUG 43573</strain>
    </source>
</reference>
<dbReference type="Proteomes" id="UP000190867">
    <property type="component" value="Unassembled WGS sequence"/>
</dbReference>
<evidence type="ECO:0000256" key="2">
    <source>
        <dbReference type="SAM" id="Phobius"/>
    </source>
</evidence>
<comment type="caution">
    <text evidence="3">The sequence shown here is derived from an EMBL/GenBank/DDBJ whole genome shotgun (WGS) entry which is preliminary data.</text>
</comment>
<keyword evidence="2" id="KW-0812">Transmembrane</keyword>
<gene>
    <name evidence="3" type="ORF">B0187_09200</name>
</gene>
<keyword evidence="2" id="KW-1133">Transmembrane helix</keyword>
<proteinExistence type="predicted"/>
<organism evidence="3 4">
    <name type="scientific">Haemophilus paracuniculus</name>
    <dbReference type="NCBI Taxonomy" id="734"/>
    <lineage>
        <taxon>Bacteria</taxon>
        <taxon>Pseudomonadati</taxon>
        <taxon>Pseudomonadota</taxon>
        <taxon>Gammaproteobacteria</taxon>
        <taxon>Pasteurellales</taxon>
        <taxon>Pasteurellaceae</taxon>
        <taxon>Haemophilus</taxon>
    </lineage>
</organism>
<dbReference type="OrthoDB" id="6610396at2"/>
<sequence>MDDFNSSSSSSISYTTSSSFDYSSSSFSGSSFSSDSSFSFFSNDTATKQETEINPATGLPMMGGIGGLDAAGNPYGSDLSCSITTHDSNSVRSDGGSGQTAPQANITPNHNSHYDPSEFGFLREVLMIFTALLVGLMLVIYLIAFIG</sequence>
<feature type="region of interest" description="Disordered" evidence="1">
    <location>
        <begin position="1"/>
        <end position="37"/>
    </location>
</feature>
<keyword evidence="4" id="KW-1185">Reference proteome</keyword>
<dbReference type="STRING" id="734.B0187_09200"/>
<protein>
    <submittedName>
        <fullName evidence="3">Uncharacterized protein</fullName>
    </submittedName>
</protein>
<evidence type="ECO:0000256" key="1">
    <source>
        <dbReference type="SAM" id="MobiDB-lite"/>
    </source>
</evidence>
<feature type="region of interest" description="Disordered" evidence="1">
    <location>
        <begin position="86"/>
        <end position="110"/>
    </location>
</feature>